<gene>
    <name evidence="3" type="ORF">mMyoMyo1_010045</name>
</gene>
<feature type="region of interest" description="Disordered" evidence="1">
    <location>
        <begin position="49"/>
        <end position="79"/>
    </location>
</feature>
<reference evidence="3 4" key="1">
    <citation type="journal article" date="2020" name="Nature">
        <title>Six reference-quality genomes reveal evolution of bat adaptations.</title>
        <authorList>
            <person name="Jebb D."/>
            <person name="Huang Z."/>
            <person name="Pippel M."/>
            <person name="Hughes G.M."/>
            <person name="Lavrichenko K."/>
            <person name="Devanna P."/>
            <person name="Winkler S."/>
            <person name="Jermiin L.S."/>
            <person name="Skirmuntt E.C."/>
            <person name="Katzourakis A."/>
            <person name="Burkitt-Gray L."/>
            <person name="Ray D.A."/>
            <person name="Sullivan K.A.M."/>
            <person name="Roscito J.G."/>
            <person name="Kirilenko B.M."/>
            <person name="Davalos L.M."/>
            <person name="Corthals A.P."/>
            <person name="Power M.L."/>
            <person name="Jones G."/>
            <person name="Ransome R.D."/>
            <person name="Dechmann D.K.N."/>
            <person name="Locatelli A.G."/>
            <person name="Puechmaille S.J."/>
            <person name="Fedrigo O."/>
            <person name="Jarvis E.D."/>
            <person name="Hiller M."/>
            <person name="Vernes S.C."/>
            <person name="Myers E.W."/>
            <person name="Teeling E.C."/>
        </authorList>
    </citation>
    <scope>NUCLEOTIDE SEQUENCE [LARGE SCALE GENOMIC DNA]</scope>
    <source>
        <strain evidence="3">MMyoMyo1</strain>
        <tissue evidence="3">Flight muscle</tissue>
    </source>
</reference>
<keyword evidence="4" id="KW-1185">Reference proteome</keyword>
<name>A0A7J7S1W9_MYOMY</name>
<evidence type="ECO:0000256" key="2">
    <source>
        <dbReference type="SAM" id="SignalP"/>
    </source>
</evidence>
<organism evidence="3 4">
    <name type="scientific">Myotis myotis</name>
    <name type="common">Greater mouse-eared bat</name>
    <name type="synonym">Vespertilio myotis</name>
    <dbReference type="NCBI Taxonomy" id="51298"/>
    <lineage>
        <taxon>Eukaryota</taxon>
        <taxon>Metazoa</taxon>
        <taxon>Chordata</taxon>
        <taxon>Craniata</taxon>
        <taxon>Vertebrata</taxon>
        <taxon>Euteleostomi</taxon>
        <taxon>Mammalia</taxon>
        <taxon>Eutheria</taxon>
        <taxon>Laurasiatheria</taxon>
        <taxon>Chiroptera</taxon>
        <taxon>Yangochiroptera</taxon>
        <taxon>Vespertilionidae</taxon>
        <taxon>Myotis</taxon>
    </lineage>
</organism>
<proteinExistence type="predicted"/>
<keyword evidence="2" id="KW-0732">Signal</keyword>
<dbReference type="EMBL" id="JABWUV010000020">
    <property type="protein sequence ID" value="KAF6282400.1"/>
    <property type="molecule type" value="Genomic_DNA"/>
</dbReference>
<feature type="chain" id="PRO_5029621259" evidence="2">
    <location>
        <begin position="23"/>
        <end position="174"/>
    </location>
</feature>
<dbReference type="AlphaFoldDB" id="A0A7J7S1W9"/>
<dbReference type="Proteomes" id="UP000527355">
    <property type="component" value="Unassembled WGS sequence"/>
</dbReference>
<sequence>MHTRVQQHVIVSISQSLSLSLSLSLLSLSQINTLKTIFKDCQELRGDITAQGRGEESGRKTRGRVSHQRRRAGGKGAPGLRGALSTQCGTFPGWALAGLTPFLPDTSALLGRAQGLARLCGLGVCPLSLCPCPPQSVLVRMRSEGHCLHPSAPPSLLTSFLTTALRILLKPEFG</sequence>
<feature type="signal peptide" evidence="2">
    <location>
        <begin position="1"/>
        <end position="22"/>
    </location>
</feature>
<protein>
    <submittedName>
        <fullName evidence="3">Uncharacterized protein</fullName>
    </submittedName>
</protein>
<feature type="compositionally biased region" description="Basic residues" evidence="1">
    <location>
        <begin position="60"/>
        <end position="73"/>
    </location>
</feature>
<accession>A0A7J7S1W9</accession>
<evidence type="ECO:0000313" key="4">
    <source>
        <dbReference type="Proteomes" id="UP000527355"/>
    </source>
</evidence>
<evidence type="ECO:0000313" key="3">
    <source>
        <dbReference type="EMBL" id="KAF6282400.1"/>
    </source>
</evidence>
<evidence type="ECO:0000256" key="1">
    <source>
        <dbReference type="SAM" id="MobiDB-lite"/>
    </source>
</evidence>
<comment type="caution">
    <text evidence="3">The sequence shown here is derived from an EMBL/GenBank/DDBJ whole genome shotgun (WGS) entry which is preliminary data.</text>
</comment>